<dbReference type="GeneID" id="101647185"/>
<comment type="function">
    <text evidence="5">Lectin involved in the quality control of the secretory pathway. As a member of the endoplasmic reticulum-associated degradation lumenal (ERAD-L) surveillance system, targets misfolded endoplasmic reticulum lumenal glycoproteins for degradation.</text>
</comment>
<keyword evidence="2 7" id="KW-0732">Signal</keyword>
<comment type="similarity">
    <text evidence="5">Belongs to the OS-9 family.</text>
</comment>
<dbReference type="PANTHER" id="PTHR15414:SF5">
    <property type="entry name" value="PROTEIN OS-9"/>
    <property type="match status" value="1"/>
</dbReference>
<reference evidence="10" key="1">
    <citation type="submission" date="2025-08" db="UniProtKB">
        <authorList>
            <consortium name="RefSeq"/>
        </authorList>
    </citation>
    <scope>IDENTIFICATION</scope>
</reference>
<evidence type="ECO:0000313" key="10">
    <source>
        <dbReference type="RefSeq" id="XP_004700561.1"/>
    </source>
</evidence>
<dbReference type="SUPFAM" id="SSF50911">
    <property type="entry name" value="Mannose 6-phosphate receptor domain"/>
    <property type="match status" value="1"/>
</dbReference>
<keyword evidence="3 5" id="KW-0256">Endoplasmic reticulum</keyword>
<evidence type="ECO:0000313" key="9">
    <source>
        <dbReference type="Proteomes" id="UP000694863"/>
    </source>
</evidence>
<feature type="signal peptide" evidence="7">
    <location>
        <begin position="1"/>
        <end position="25"/>
    </location>
</feature>
<evidence type="ECO:0000256" key="2">
    <source>
        <dbReference type="ARBA" id="ARBA00022729"/>
    </source>
</evidence>
<feature type="chain" id="PRO_5047393410" description="Endoplasmic reticulum lectin" evidence="7">
    <location>
        <begin position="26"/>
        <end position="614"/>
    </location>
</feature>
<dbReference type="Gene3D" id="2.70.130.10">
    <property type="entry name" value="Mannose-6-phosphate receptor binding domain"/>
    <property type="match status" value="1"/>
</dbReference>
<feature type="domain" description="MRH" evidence="8">
    <location>
        <begin position="108"/>
        <end position="230"/>
    </location>
</feature>
<dbReference type="PROSITE" id="PS51914">
    <property type="entry name" value="MRH"/>
    <property type="match status" value="1"/>
</dbReference>
<dbReference type="InterPro" id="IPR012913">
    <property type="entry name" value="OS9-like_dom"/>
</dbReference>
<keyword evidence="9" id="KW-1185">Reference proteome</keyword>
<feature type="compositionally biased region" description="Basic and acidic residues" evidence="6">
    <location>
        <begin position="359"/>
        <end position="375"/>
    </location>
</feature>
<dbReference type="InterPro" id="IPR044865">
    <property type="entry name" value="MRH_dom"/>
</dbReference>
<gene>
    <name evidence="10" type="primary">OS9</name>
</gene>
<feature type="compositionally biased region" description="Basic and acidic residues" evidence="6">
    <location>
        <begin position="395"/>
        <end position="409"/>
    </location>
</feature>
<feature type="compositionally biased region" description="Basic and acidic residues" evidence="6">
    <location>
        <begin position="437"/>
        <end position="448"/>
    </location>
</feature>
<name>A0ABM0II62_ECHTE</name>
<feature type="compositionally biased region" description="Basic and acidic residues" evidence="6">
    <location>
        <begin position="287"/>
        <end position="320"/>
    </location>
</feature>
<accession>A0ABM0II62</accession>
<comment type="subcellular location">
    <subcellularLocation>
        <location evidence="1 5">Endoplasmic reticulum lumen</location>
    </subcellularLocation>
</comment>
<evidence type="ECO:0000256" key="5">
    <source>
        <dbReference type="RuleBase" id="RU369099"/>
    </source>
</evidence>
<sequence>MAAGTLLSSLLRLLLLGLLLPANVADAVGSLNLEELSEMRYGIEILPLPVMGGQSQASDVVIVSSKYKQRYECRLPAGAIHFQREREEEAPAYQGPGIPELLSPMKNAPCLLKTKDWWTYEFCYGRHIQQYHMEDSEIKGEVLYLGYYQSAFDWDDEAAKASKQHRLKRYHSQTYGNGSKCDLNGRPREAEVRFLCDEGAGVSGDYIDRVDEPLSCSYVLTIRTPRLCPHPLLRPPPSAAPQAILCHPALQPEEYLAYIQQQADKKPDGGNIAEELQDLDSQVWSETKSDHAVPPEREGTSPTKEESKESDFWKMIREQEDQAPAGEEAPAEEQDPHGEAADAAPSRPDDFQSNVQVKVIRDPADLIRLIEELKGGTKKGKPNSVQEQPVDAPEEALRRDPEETDKGGDEDPPGVVEEAEEDEEEDEEEEEQQLLGEFEKELEGILLPSDRDRLRSEVKAGMEQELETIIQETEKELDPDGLKKESERDRAMLALTSTLNKLIRRLEEKQSPQLVKRRRKRRVVPPKPTPTPKPTGKIEIKIVRTGAEGAEEDARWLTDEDTKHLKEIFFNILVQGAEEAQKERRRQKELESNYRRVWGSQDGEGTGDLDEFDF</sequence>
<evidence type="ECO:0000256" key="6">
    <source>
        <dbReference type="SAM" id="MobiDB-lite"/>
    </source>
</evidence>
<evidence type="ECO:0000256" key="7">
    <source>
        <dbReference type="SAM" id="SignalP"/>
    </source>
</evidence>
<evidence type="ECO:0000256" key="3">
    <source>
        <dbReference type="ARBA" id="ARBA00022824"/>
    </source>
</evidence>
<feature type="region of interest" description="Disordered" evidence="6">
    <location>
        <begin position="278"/>
        <end position="448"/>
    </location>
</feature>
<dbReference type="Proteomes" id="UP000694863">
    <property type="component" value="Unplaced"/>
</dbReference>
<organism evidence="9 10">
    <name type="scientific">Echinops telfairi</name>
    <name type="common">Lesser hedgehog tenrec</name>
    <dbReference type="NCBI Taxonomy" id="9371"/>
    <lineage>
        <taxon>Eukaryota</taxon>
        <taxon>Metazoa</taxon>
        <taxon>Chordata</taxon>
        <taxon>Craniata</taxon>
        <taxon>Vertebrata</taxon>
        <taxon>Euteleostomi</taxon>
        <taxon>Mammalia</taxon>
        <taxon>Eutheria</taxon>
        <taxon>Afrotheria</taxon>
        <taxon>Tenrecidae</taxon>
        <taxon>Tenrecinae</taxon>
        <taxon>Echinops</taxon>
    </lineage>
</organism>
<evidence type="ECO:0000256" key="4">
    <source>
        <dbReference type="ARBA" id="ARBA00023157"/>
    </source>
</evidence>
<evidence type="ECO:0000256" key="1">
    <source>
        <dbReference type="ARBA" id="ARBA00004319"/>
    </source>
</evidence>
<protein>
    <recommendedName>
        <fullName evidence="5">Endoplasmic reticulum lectin</fullName>
    </recommendedName>
    <alternativeName>
        <fullName evidence="5">Protein OS-9</fullName>
    </alternativeName>
</protein>
<dbReference type="InterPro" id="IPR045149">
    <property type="entry name" value="OS-9-like"/>
</dbReference>
<keyword evidence="4" id="KW-1015">Disulfide bond</keyword>
<dbReference type="PANTHER" id="PTHR15414">
    <property type="entry name" value="OS-9-RELATED"/>
    <property type="match status" value="1"/>
</dbReference>
<keyword evidence="5" id="KW-0430">Lectin</keyword>
<evidence type="ECO:0000259" key="8">
    <source>
        <dbReference type="PROSITE" id="PS51914"/>
    </source>
</evidence>
<dbReference type="Pfam" id="PF07915">
    <property type="entry name" value="PRKCSH"/>
    <property type="match status" value="1"/>
</dbReference>
<feature type="compositionally biased region" description="Basic residues" evidence="6">
    <location>
        <begin position="515"/>
        <end position="524"/>
    </location>
</feature>
<feature type="region of interest" description="Disordered" evidence="6">
    <location>
        <begin position="515"/>
        <end position="536"/>
    </location>
</feature>
<dbReference type="InterPro" id="IPR009011">
    <property type="entry name" value="Man6P_isomerase_rcpt-bd_dom_sf"/>
</dbReference>
<feature type="compositionally biased region" description="Acidic residues" evidence="6">
    <location>
        <begin position="410"/>
        <end position="432"/>
    </location>
</feature>
<dbReference type="RefSeq" id="XP_004700561.1">
    <property type="nucleotide sequence ID" value="XM_004700504.2"/>
</dbReference>
<proteinExistence type="inferred from homology"/>